<dbReference type="EMBL" id="JAVDSB010000001">
    <property type="protein sequence ID" value="MDR6550115.1"/>
    <property type="molecule type" value="Genomic_DNA"/>
</dbReference>
<evidence type="ECO:0000313" key="5">
    <source>
        <dbReference type="Proteomes" id="UP001267290"/>
    </source>
</evidence>
<evidence type="ECO:0000259" key="3">
    <source>
        <dbReference type="PROSITE" id="PS50977"/>
    </source>
</evidence>
<dbReference type="InterPro" id="IPR050624">
    <property type="entry name" value="HTH-type_Tx_Regulator"/>
</dbReference>
<organism evidence="4 5">
    <name type="scientific">Paenibacillus qinlingensis</name>
    <dbReference type="NCBI Taxonomy" id="1837343"/>
    <lineage>
        <taxon>Bacteria</taxon>
        <taxon>Bacillati</taxon>
        <taxon>Bacillota</taxon>
        <taxon>Bacilli</taxon>
        <taxon>Bacillales</taxon>
        <taxon>Paenibacillaceae</taxon>
        <taxon>Paenibacillus</taxon>
    </lineage>
</organism>
<accession>A0ABU1NRN5</accession>
<dbReference type="RefSeq" id="WP_310224504.1">
    <property type="nucleotide sequence ID" value="NZ_JAVDSB010000001.1"/>
</dbReference>
<keyword evidence="5" id="KW-1185">Reference proteome</keyword>
<dbReference type="PRINTS" id="PR00455">
    <property type="entry name" value="HTHTETR"/>
</dbReference>
<name>A0ABU1NRN5_9BACL</name>
<dbReference type="SUPFAM" id="SSF48498">
    <property type="entry name" value="Tetracyclin repressor-like, C-terminal domain"/>
    <property type="match status" value="1"/>
</dbReference>
<evidence type="ECO:0000313" key="4">
    <source>
        <dbReference type="EMBL" id="MDR6550115.1"/>
    </source>
</evidence>
<dbReference type="SUPFAM" id="SSF46689">
    <property type="entry name" value="Homeodomain-like"/>
    <property type="match status" value="1"/>
</dbReference>
<dbReference type="PANTHER" id="PTHR43479:SF11">
    <property type="entry name" value="ACREF_ENVCD OPERON REPRESSOR-RELATED"/>
    <property type="match status" value="1"/>
</dbReference>
<dbReference type="InterPro" id="IPR036271">
    <property type="entry name" value="Tet_transcr_reg_TetR-rel_C_sf"/>
</dbReference>
<proteinExistence type="predicted"/>
<dbReference type="Proteomes" id="UP001267290">
    <property type="component" value="Unassembled WGS sequence"/>
</dbReference>
<dbReference type="Pfam" id="PF00440">
    <property type="entry name" value="TetR_N"/>
    <property type="match status" value="1"/>
</dbReference>
<feature type="DNA-binding region" description="H-T-H motif" evidence="2">
    <location>
        <begin position="25"/>
        <end position="44"/>
    </location>
</feature>
<keyword evidence="1 2" id="KW-0238">DNA-binding</keyword>
<dbReference type="PANTHER" id="PTHR43479">
    <property type="entry name" value="ACREF/ENVCD OPERON REPRESSOR-RELATED"/>
    <property type="match status" value="1"/>
</dbReference>
<evidence type="ECO:0000256" key="2">
    <source>
        <dbReference type="PROSITE-ProRule" id="PRU00335"/>
    </source>
</evidence>
<dbReference type="Gene3D" id="1.10.357.10">
    <property type="entry name" value="Tetracycline Repressor, domain 2"/>
    <property type="match status" value="1"/>
</dbReference>
<protein>
    <submittedName>
        <fullName evidence="4">TetR/AcrR family transcriptional repressor of nem operon</fullName>
    </submittedName>
</protein>
<feature type="domain" description="HTH tetR-type" evidence="3">
    <location>
        <begin position="2"/>
        <end position="62"/>
    </location>
</feature>
<sequence>MENRKTQIIELALDLIREKGYVAFSYDDISKQLGVTKASIHYHFERKEDLAVAVTDRIHQTLKSLMQSVKNEDVPTEEKIKNLINKQLKLSGKGICPISSLQTDFESIPEVVQLRVRELSQFELTGWMELLGQAQVEGIVKSFVDIEALAYAVLSCIKGSLQYKRVLEKDITPQIMEQIVRMVKR</sequence>
<dbReference type="InterPro" id="IPR001647">
    <property type="entry name" value="HTH_TetR"/>
</dbReference>
<gene>
    <name evidence="4" type="ORF">J2736_001298</name>
</gene>
<dbReference type="InterPro" id="IPR009057">
    <property type="entry name" value="Homeodomain-like_sf"/>
</dbReference>
<dbReference type="PROSITE" id="PS50977">
    <property type="entry name" value="HTH_TETR_2"/>
    <property type="match status" value="1"/>
</dbReference>
<reference evidence="4 5" key="1">
    <citation type="submission" date="2023-07" db="EMBL/GenBank/DDBJ databases">
        <title>Sorghum-associated microbial communities from plants grown in Nebraska, USA.</title>
        <authorList>
            <person name="Schachtman D."/>
        </authorList>
    </citation>
    <scope>NUCLEOTIDE SEQUENCE [LARGE SCALE GENOMIC DNA]</scope>
    <source>
        <strain evidence="4 5">CC258</strain>
    </source>
</reference>
<evidence type="ECO:0000256" key="1">
    <source>
        <dbReference type="ARBA" id="ARBA00023125"/>
    </source>
</evidence>
<comment type="caution">
    <text evidence="4">The sequence shown here is derived from an EMBL/GenBank/DDBJ whole genome shotgun (WGS) entry which is preliminary data.</text>
</comment>